<dbReference type="GO" id="GO:0000976">
    <property type="term" value="F:transcription cis-regulatory region binding"/>
    <property type="evidence" value="ECO:0007669"/>
    <property type="project" value="TreeGrafter"/>
</dbReference>
<evidence type="ECO:0000259" key="5">
    <source>
        <dbReference type="PROSITE" id="PS50110"/>
    </source>
</evidence>
<evidence type="ECO:0000256" key="4">
    <source>
        <dbReference type="PROSITE-ProRule" id="PRU00169"/>
    </source>
</evidence>
<name>A0A1W2DC49_9BACT</name>
<dbReference type="InterPro" id="IPR001789">
    <property type="entry name" value="Sig_transdc_resp-reg_receiver"/>
</dbReference>
<dbReference type="GO" id="GO:0006355">
    <property type="term" value="P:regulation of DNA-templated transcription"/>
    <property type="evidence" value="ECO:0007669"/>
    <property type="project" value="TreeGrafter"/>
</dbReference>
<keyword evidence="1 4" id="KW-0597">Phosphoprotein</keyword>
<reference evidence="6 7" key="1">
    <citation type="submission" date="2017-04" db="EMBL/GenBank/DDBJ databases">
        <authorList>
            <person name="Afonso C.L."/>
            <person name="Miller P.J."/>
            <person name="Scott M.A."/>
            <person name="Spackman E."/>
            <person name="Goraichik I."/>
            <person name="Dimitrov K.M."/>
            <person name="Suarez D.L."/>
            <person name="Swayne D.E."/>
        </authorList>
    </citation>
    <scope>NUCLEOTIDE SEQUENCE [LARGE SCALE GENOMIC DNA]</scope>
    <source>
        <strain evidence="6 7">DSM 3385</strain>
    </source>
</reference>
<keyword evidence="7" id="KW-1185">Reference proteome</keyword>
<feature type="modified residue" description="4-aspartylphosphate" evidence="4">
    <location>
        <position position="56"/>
    </location>
</feature>
<accession>A0A1W2DC49</accession>
<feature type="domain" description="Response regulatory" evidence="5">
    <location>
        <begin position="7"/>
        <end position="121"/>
    </location>
</feature>
<dbReference type="Gene3D" id="3.40.50.2300">
    <property type="match status" value="1"/>
</dbReference>
<evidence type="ECO:0000256" key="1">
    <source>
        <dbReference type="ARBA" id="ARBA00022553"/>
    </source>
</evidence>
<dbReference type="EMBL" id="FWXY01000016">
    <property type="protein sequence ID" value="SMC94712.1"/>
    <property type="molecule type" value="Genomic_DNA"/>
</dbReference>
<dbReference type="SMART" id="SM00448">
    <property type="entry name" value="REC"/>
    <property type="match status" value="1"/>
</dbReference>
<gene>
    <name evidence="6" type="ORF">SAMN02746065_11686</name>
</gene>
<dbReference type="GO" id="GO:0005829">
    <property type="term" value="C:cytosol"/>
    <property type="evidence" value="ECO:0007669"/>
    <property type="project" value="TreeGrafter"/>
</dbReference>
<dbReference type="InterPro" id="IPR039420">
    <property type="entry name" value="WalR-like"/>
</dbReference>
<dbReference type="PROSITE" id="PS50110">
    <property type="entry name" value="RESPONSE_REGULATORY"/>
    <property type="match status" value="1"/>
</dbReference>
<keyword evidence="3" id="KW-0238">DNA-binding</keyword>
<evidence type="ECO:0000313" key="7">
    <source>
        <dbReference type="Proteomes" id="UP000192418"/>
    </source>
</evidence>
<evidence type="ECO:0000256" key="2">
    <source>
        <dbReference type="ARBA" id="ARBA00023012"/>
    </source>
</evidence>
<dbReference type="STRING" id="1121400.SAMN02746065_11686"/>
<keyword evidence="2" id="KW-0902">Two-component regulatory system</keyword>
<dbReference type="GO" id="GO:0032993">
    <property type="term" value="C:protein-DNA complex"/>
    <property type="evidence" value="ECO:0007669"/>
    <property type="project" value="TreeGrafter"/>
</dbReference>
<dbReference type="RefSeq" id="WP_139795841.1">
    <property type="nucleotide sequence ID" value="NZ_FWXY01000016.1"/>
</dbReference>
<dbReference type="PANTHER" id="PTHR48111">
    <property type="entry name" value="REGULATOR OF RPOS"/>
    <property type="match status" value="1"/>
</dbReference>
<organism evidence="6 7">
    <name type="scientific">Desulfocicer vacuolatum DSM 3385</name>
    <dbReference type="NCBI Taxonomy" id="1121400"/>
    <lineage>
        <taxon>Bacteria</taxon>
        <taxon>Pseudomonadati</taxon>
        <taxon>Thermodesulfobacteriota</taxon>
        <taxon>Desulfobacteria</taxon>
        <taxon>Desulfobacterales</taxon>
        <taxon>Desulfobacteraceae</taxon>
        <taxon>Desulfocicer</taxon>
    </lineage>
</organism>
<sequence>MNKKRIRVLLIDDEEEFANTLAERLELRGYDTKTAVSGEDGLNLMNGESFDIAVLDLMMPGMNGLDTLRRIKSQTPDLPVVLLTGHGSTKEGMEGMRLGAFDYLMKPLDIKDLTLKILSAVDASDGNEK</sequence>
<dbReference type="Pfam" id="PF00072">
    <property type="entry name" value="Response_reg"/>
    <property type="match status" value="1"/>
</dbReference>
<evidence type="ECO:0000313" key="6">
    <source>
        <dbReference type="EMBL" id="SMC94712.1"/>
    </source>
</evidence>
<dbReference type="PANTHER" id="PTHR48111:SF40">
    <property type="entry name" value="PHOSPHATE REGULON TRANSCRIPTIONAL REGULATORY PROTEIN PHOB"/>
    <property type="match status" value="1"/>
</dbReference>
<dbReference type="GO" id="GO:0000156">
    <property type="term" value="F:phosphorelay response regulator activity"/>
    <property type="evidence" value="ECO:0007669"/>
    <property type="project" value="TreeGrafter"/>
</dbReference>
<evidence type="ECO:0000256" key="3">
    <source>
        <dbReference type="ARBA" id="ARBA00023125"/>
    </source>
</evidence>
<dbReference type="OrthoDB" id="9788090at2"/>
<protein>
    <submittedName>
        <fullName evidence="6">Response regulator receiver domain-containing protein</fullName>
    </submittedName>
</protein>
<dbReference type="AlphaFoldDB" id="A0A1W2DC49"/>
<dbReference type="Proteomes" id="UP000192418">
    <property type="component" value="Unassembled WGS sequence"/>
</dbReference>
<dbReference type="InterPro" id="IPR011006">
    <property type="entry name" value="CheY-like_superfamily"/>
</dbReference>
<proteinExistence type="predicted"/>
<dbReference type="SUPFAM" id="SSF52172">
    <property type="entry name" value="CheY-like"/>
    <property type="match status" value="1"/>
</dbReference>